<evidence type="ECO:0000313" key="3">
    <source>
        <dbReference type="Proteomes" id="UP000617544"/>
    </source>
</evidence>
<accession>A0A832SN14</accession>
<dbReference type="InterPro" id="IPR043519">
    <property type="entry name" value="NT_sf"/>
</dbReference>
<reference evidence="2" key="1">
    <citation type="journal article" date="2020" name="bioRxiv">
        <title>A rank-normalized archaeal taxonomy based on genome phylogeny resolves widespread incomplete and uneven classifications.</title>
        <authorList>
            <person name="Rinke C."/>
            <person name="Chuvochina M."/>
            <person name="Mussig A.J."/>
            <person name="Chaumeil P.-A."/>
            <person name="Waite D.W."/>
            <person name="Whitman W.B."/>
            <person name="Parks D.H."/>
            <person name="Hugenholtz P."/>
        </authorList>
    </citation>
    <scope>NUCLEOTIDE SEQUENCE</scope>
    <source>
        <strain evidence="2">UBA8834</strain>
    </source>
</reference>
<dbReference type="EMBL" id="DUJN01000006">
    <property type="protein sequence ID" value="HII61347.1"/>
    <property type="molecule type" value="Genomic_DNA"/>
</dbReference>
<dbReference type="GeneID" id="1443016"/>
<dbReference type="Pfam" id="PF01909">
    <property type="entry name" value="NTP_transf_2"/>
    <property type="match status" value="1"/>
</dbReference>
<evidence type="ECO:0000313" key="2">
    <source>
        <dbReference type="EMBL" id="HII61347.1"/>
    </source>
</evidence>
<proteinExistence type="predicted"/>
<dbReference type="CDD" id="cd05403">
    <property type="entry name" value="NT_KNTase_like"/>
    <property type="match status" value="1"/>
</dbReference>
<keyword evidence="2" id="KW-0808">Transferase</keyword>
<protein>
    <submittedName>
        <fullName evidence="2">Nucleotidyltransferase</fullName>
    </submittedName>
</protein>
<evidence type="ECO:0000259" key="1">
    <source>
        <dbReference type="Pfam" id="PF01909"/>
    </source>
</evidence>
<comment type="caution">
    <text evidence="2">The sequence shown here is derived from an EMBL/GenBank/DDBJ whole genome shotgun (WGS) entry which is preliminary data.</text>
</comment>
<dbReference type="AlphaFoldDB" id="A0A832SN14"/>
<dbReference type="GO" id="GO:0016779">
    <property type="term" value="F:nucleotidyltransferase activity"/>
    <property type="evidence" value="ECO:0007669"/>
    <property type="project" value="InterPro"/>
</dbReference>
<dbReference type="PANTHER" id="PTHR43449:SF3">
    <property type="entry name" value="POLYMERASE NUCLEOTIDYL TRANSFERASE DOMAIN-CONTAINING PROTEIN"/>
    <property type="match status" value="1"/>
</dbReference>
<dbReference type="RefSeq" id="WP_010884781.1">
    <property type="nucleotide sequence ID" value="NZ_DUJN01000006.1"/>
</dbReference>
<gene>
    <name evidence="2" type="ORF">HA331_06340</name>
</gene>
<name>A0A832SN14_PYRHR</name>
<dbReference type="Proteomes" id="UP000617544">
    <property type="component" value="Unassembled WGS sequence"/>
</dbReference>
<dbReference type="PANTHER" id="PTHR43449">
    <property type="entry name" value="NUCLEOTIDYLTRANSFERASE"/>
    <property type="match status" value="1"/>
</dbReference>
<dbReference type="InterPro" id="IPR002934">
    <property type="entry name" value="Polymerase_NTP_transf_dom"/>
</dbReference>
<organism evidence="2 3">
    <name type="scientific">Pyrococcus horikoshii</name>
    <dbReference type="NCBI Taxonomy" id="53953"/>
    <lineage>
        <taxon>Archaea</taxon>
        <taxon>Methanobacteriati</taxon>
        <taxon>Methanobacteriota</taxon>
        <taxon>Thermococci</taxon>
        <taxon>Thermococcales</taxon>
        <taxon>Thermococcaceae</taxon>
        <taxon>Pyrococcus</taxon>
    </lineage>
</organism>
<sequence length="104" mass="12247">MQTEAWTLRIVRAIRKRYPDAKIIFFGSRVRGDYLKDSDYDIIVVSEAFRGKHFTERSSEILRVLWNDGIIGDFEVLCYTPEEFERKKRAYGIVRKAVEEGIIV</sequence>
<dbReference type="SUPFAM" id="SSF81301">
    <property type="entry name" value="Nucleotidyltransferase"/>
    <property type="match status" value="1"/>
</dbReference>
<feature type="domain" description="Polymerase nucleotidyl transferase" evidence="1">
    <location>
        <begin position="9"/>
        <end position="100"/>
    </location>
</feature>
<dbReference type="Gene3D" id="3.30.460.10">
    <property type="entry name" value="Beta Polymerase, domain 2"/>
    <property type="match status" value="1"/>
</dbReference>